<reference evidence="1 2" key="1">
    <citation type="submission" date="2015-04" db="EMBL/GenBank/DDBJ databases">
        <title>Draft genome of the roundworm Trichinella nativa.</title>
        <authorList>
            <person name="Mitreva M."/>
        </authorList>
    </citation>
    <scope>NUCLEOTIDE SEQUENCE [LARGE SCALE GENOMIC DNA]</scope>
    <source>
        <strain evidence="1 2">ISS45</strain>
    </source>
</reference>
<gene>
    <name evidence="1" type="ORF">D917_01371</name>
</gene>
<dbReference type="AlphaFoldDB" id="A0A1Y3ERA0"/>
<name>A0A1Y3ERA0_9BILA</name>
<evidence type="ECO:0000313" key="1">
    <source>
        <dbReference type="EMBL" id="OUC47664.1"/>
    </source>
</evidence>
<dbReference type="EMBL" id="LVZM01003933">
    <property type="protein sequence ID" value="OUC47664.1"/>
    <property type="molecule type" value="Genomic_DNA"/>
</dbReference>
<organism evidence="1 2">
    <name type="scientific">Trichinella nativa</name>
    <dbReference type="NCBI Taxonomy" id="6335"/>
    <lineage>
        <taxon>Eukaryota</taxon>
        <taxon>Metazoa</taxon>
        <taxon>Ecdysozoa</taxon>
        <taxon>Nematoda</taxon>
        <taxon>Enoplea</taxon>
        <taxon>Dorylaimia</taxon>
        <taxon>Trichinellida</taxon>
        <taxon>Trichinellidae</taxon>
        <taxon>Trichinella</taxon>
    </lineage>
</organism>
<protein>
    <submittedName>
        <fullName evidence="1">Uncharacterized protein</fullName>
    </submittedName>
</protein>
<accession>A0A1Y3ERA0</accession>
<proteinExistence type="predicted"/>
<sequence>MVYFAVFLLFEHFNLFYDSKNFNQRNPLSLEAEGFSLPPFYPLRCHVDVERQLHEAFQSSLPIALLNLPDLVDPTKA</sequence>
<dbReference type="Proteomes" id="UP000243006">
    <property type="component" value="Unassembled WGS sequence"/>
</dbReference>
<evidence type="ECO:0000313" key="2">
    <source>
        <dbReference type="Proteomes" id="UP000243006"/>
    </source>
</evidence>
<comment type="caution">
    <text evidence="1">The sequence shown here is derived from an EMBL/GenBank/DDBJ whole genome shotgun (WGS) entry which is preliminary data.</text>
</comment>